<keyword evidence="1" id="KW-0812">Transmembrane</keyword>
<dbReference type="InterPro" id="IPR052413">
    <property type="entry name" value="SUR7_domain"/>
</dbReference>
<accession>A0AAD6XAF6</accession>
<dbReference type="PANTHER" id="PTHR28019">
    <property type="entry name" value="CELL MEMBRANE PROTEIN YLR413W-RELATED"/>
    <property type="match status" value="1"/>
</dbReference>
<reference evidence="3" key="1">
    <citation type="submission" date="2023-03" db="EMBL/GenBank/DDBJ databases">
        <title>Massive genome expansion in bonnet fungi (Mycena s.s.) driven by repeated elements and novel gene families across ecological guilds.</title>
        <authorList>
            <consortium name="Lawrence Berkeley National Laboratory"/>
            <person name="Harder C.B."/>
            <person name="Miyauchi S."/>
            <person name="Viragh M."/>
            <person name="Kuo A."/>
            <person name="Thoen E."/>
            <person name="Andreopoulos B."/>
            <person name="Lu D."/>
            <person name="Skrede I."/>
            <person name="Drula E."/>
            <person name="Henrissat B."/>
            <person name="Morin E."/>
            <person name="Kohler A."/>
            <person name="Barry K."/>
            <person name="LaButti K."/>
            <person name="Morin E."/>
            <person name="Salamov A."/>
            <person name="Lipzen A."/>
            <person name="Mereny Z."/>
            <person name="Hegedus B."/>
            <person name="Baldrian P."/>
            <person name="Stursova M."/>
            <person name="Weitz H."/>
            <person name="Taylor A."/>
            <person name="Grigoriev I.V."/>
            <person name="Nagy L.G."/>
            <person name="Martin F."/>
            <person name="Kauserud H."/>
        </authorList>
    </citation>
    <scope>NUCLEOTIDE SEQUENCE</scope>
    <source>
        <strain evidence="3">CBHHK200</strain>
    </source>
</reference>
<comment type="caution">
    <text evidence="3">The sequence shown here is derived from an EMBL/GenBank/DDBJ whole genome shotgun (WGS) entry which is preliminary data.</text>
</comment>
<proteinExistence type="predicted"/>
<organism evidence="3 4">
    <name type="scientific">Mycena alexandri</name>
    <dbReference type="NCBI Taxonomy" id="1745969"/>
    <lineage>
        <taxon>Eukaryota</taxon>
        <taxon>Fungi</taxon>
        <taxon>Dikarya</taxon>
        <taxon>Basidiomycota</taxon>
        <taxon>Agaricomycotina</taxon>
        <taxon>Agaricomycetes</taxon>
        <taxon>Agaricomycetidae</taxon>
        <taxon>Agaricales</taxon>
        <taxon>Marasmiineae</taxon>
        <taxon>Mycenaceae</taxon>
        <taxon>Mycena</taxon>
    </lineage>
</organism>
<dbReference type="Proteomes" id="UP001218188">
    <property type="component" value="Unassembled WGS sequence"/>
</dbReference>
<evidence type="ECO:0000256" key="1">
    <source>
        <dbReference type="SAM" id="Phobius"/>
    </source>
</evidence>
<dbReference type="AlphaFoldDB" id="A0AAD6XAF6"/>
<dbReference type="GO" id="GO:0051285">
    <property type="term" value="C:cell cortex of cell tip"/>
    <property type="evidence" value="ECO:0007669"/>
    <property type="project" value="TreeGrafter"/>
</dbReference>
<evidence type="ECO:0000256" key="2">
    <source>
        <dbReference type="SAM" id="SignalP"/>
    </source>
</evidence>
<keyword evidence="2" id="KW-0732">Signal</keyword>
<evidence type="ECO:0000313" key="3">
    <source>
        <dbReference type="EMBL" id="KAJ7042652.1"/>
    </source>
</evidence>
<dbReference type="PANTHER" id="PTHR28019:SF2">
    <property type="entry name" value="CELL MEMBRANE PROTEIN YLR413W-RELATED"/>
    <property type="match status" value="1"/>
</dbReference>
<evidence type="ECO:0008006" key="5">
    <source>
        <dbReference type="Google" id="ProtNLM"/>
    </source>
</evidence>
<feature type="transmembrane region" description="Helical" evidence="1">
    <location>
        <begin position="177"/>
        <end position="201"/>
    </location>
</feature>
<dbReference type="GO" id="GO:0031505">
    <property type="term" value="P:fungal-type cell wall organization"/>
    <property type="evidence" value="ECO:0007669"/>
    <property type="project" value="TreeGrafter"/>
</dbReference>
<dbReference type="InterPro" id="IPR009571">
    <property type="entry name" value="SUR7/Rim9-like_fungi"/>
</dbReference>
<dbReference type="Pfam" id="PF06687">
    <property type="entry name" value="SUR7"/>
    <property type="match status" value="1"/>
</dbReference>
<feature type="chain" id="PRO_5042284386" description="Actin cortical patch SUR7/pH-response regulator PalI" evidence="2">
    <location>
        <begin position="29"/>
        <end position="255"/>
    </location>
</feature>
<dbReference type="GO" id="GO:0005886">
    <property type="term" value="C:plasma membrane"/>
    <property type="evidence" value="ECO:0007669"/>
    <property type="project" value="InterPro"/>
</dbReference>
<protein>
    <recommendedName>
        <fullName evidence="5">Actin cortical patch SUR7/pH-response regulator PalI</fullName>
    </recommendedName>
</protein>
<keyword evidence="1" id="KW-1133">Transmembrane helix</keyword>
<sequence length="255" mass="27058">MRGEICVGSASFLALASLLLLIFVHVSQINTSSVPRGIALVKINASDYGTALHAAITDPVEGLYTNDSTAPLEAGLGLRQFYLFGLYSHCGYVNDSAGTCTNHSIQNQFTPYAALTSDMFANYSVLTNSIFSRASPPFVDNNSFGHSSRAAYWMLLLGTICAAVSLLTGVAKSSFTFFVSTGFAIIGSLFILIGASIWTVMIKKAESVNSAVLTDGVLVGIEVTPGSALFMIWAAFGTLFASIIPYMVSCCTYRG</sequence>
<dbReference type="Gene3D" id="1.20.140.150">
    <property type="match status" value="1"/>
</dbReference>
<keyword evidence="4" id="KW-1185">Reference proteome</keyword>
<evidence type="ECO:0000313" key="4">
    <source>
        <dbReference type="Proteomes" id="UP001218188"/>
    </source>
</evidence>
<feature type="transmembrane region" description="Helical" evidence="1">
    <location>
        <begin position="228"/>
        <end position="248"/>
    </location>
</feature>
<keyword evidence="1" id="KW-0472">Membrane</keyword>
<feature type="signal peptide" evidence="2">
    <location>
        <begin position="1"/>
        <end position="28"/>
    </location>
</feature>
<feature type="transmembrane region" description="Helical" evidence="1">
    <location>
        <begin position="150"/>
        <end position="170"/>
    </location>
</feature>
<dbReference type="EMBL" id="JARJCM010000012">
    <property type="protein sequence ID" value="KAJ7042652.1"/>
    <property type="molecule type" value="Genomic_DNA"/>
</dbReference>
<gene>
    <name evidence="3" type="ORF">C8F04DRAFT_1076640</name>
</gene>
<name>A0AAD6XAF6_9AGAR</name>